<proteinExistence type="predicted"/>
<dbReference type="InterPro" id="IPR038071">
    <property type="entry name" value="UROD/MetE-like_sf"/>
</dbReference>
<evidence type="ECO:0000313" key="2">
    <source>
        <dbReference type="EMBL" id="SHI87320.1"/>
    </source>
</evidence>
<name>A0A1M6EPV7_9FIRM</name>
<reference evidence="2 3" key="1">
    <citation type="submission" date="2016-11" db="EMBL/GenBank/DDBJ databases">
        <authorList>
            <person name="Jaros S."/>
            <person name="Januszkiewicz K."/>
            <person name="Wedrychowicz H."/>
        </authorList>
    </citation>
    <scope>NUCLEOTIDE SEQUENCE [LARGE SCALE GENOMIC DNA]</scope>
    <source>
        <strain evidence="2 3">DSM 15970</strain>
    </source>
</reference>
<dbReference type="Proteomes" id="UP000184342">
    <property type="component" value="Unassembled WGS sequence"/>
</dbReference>
<gene>
    <name evidence="2" type="ORF">SAMN02745691_00966</name>
</gene>
<dbReference type="AlphaFoldDB" id="A0A1M6EPV7"/>
<evidence type="ECO:0000259" key="1">
    <source>
        <dbReference type="Pfam" id="PF01208"/>
    </source>
</evidence>
<dbReference type="Gene3D" id="3.20.20.210">
    <property type="match status" value="1"/>
</dbReference>
<organism evidence="2 3">
    <name type="scientific">Parasporobacterium paucivorans DSM 15970</name>
    <dbReference type="NCBI Taxonomy" id="1122934"/>
    <lineage>
        <taxon>Bacteria</taxon>
        <taxon>Bacillati</taxon>
        <taxon>Bacillota</taxon>
        <taxon>Clostridia</taxon>
        <taxon>Lachnospirales</taxon>
        <taxon>Lachnospiraceae</taxon>
        <taxon>Parasporobacterium</taxon>
    </lineage>
</organism>
<feature type="domain" description="Uroporphyrinogen decarboxylase (URO-D)" evidence="1">
    <location>
        <begin position="124"/>
        <end position="253"/>
    </location>
</feature>
<sequence>MLSEKENVLKLFHHEKPEYLPRFGTGIINNVPVAGYYERPPKSQGGEDWFGCQWTFKPGDPAPVPGPEFILEDVSEWREIVKFPDLDAFDWEEAAKTDRIPVFDRENNALYQMIHNGLFERLHVLMGFENALCALLTDPEEVYELFGAIAEYKCKLVDKLAQYYKPDIICYHDDWGTQRGLFFSPEVWRKLIKPHTKTIVDHVKSKGIIFELHSDGMIKDLVPEVVEDLQVDSIQLMSINDIKELKKITGNKVVYNTFLDMQKYDVLEAAGHLSEEQLRASIRQEVTELAEGGCYIPSFVLVRPDQMKIINDELDSFRKDVYK</sequence>
<evidence type="ECO:0000313" key="3">
    <source>
        <dbReference type="Proteomes" id="UP000184342"/>
    </source>
</evidence>
<dbReference type="InterPro" id="IPR000257">
    <property type="entry name" value="Uroporphyrinogen_deCOase"/>
</dbReference>
<dbReference type="RefSeq" id="WP_073993231.1">
    <property type="nucleotide sequence ID" value="NZ_FQYT01000008.1"/>
</dbReference>
<dbReference type="PANTHER" id="PTHR47099:SF1">
    <property type="entry name" value="METHYLCOBAMIDE:COM METHYLTRANSFERASE MTBA"/>
    <property type="match status" value="1"/>
</dbReference>
<dbReference type="Pfam" id="PF01208">
    <property type="entry name" value="URO-D"/>
    <property type="match status" value="1"/>
</dbReference>
<dbReference type="PANTHER" id="PTHR47099">
    <property type="entry name" value="METHYLCOBAMIDE:COM METHYLTRANSFERASE MTBA"/>
    <property type="match status" value="1"/>
</dbReference>
<keyword evidence="3" id="KW-1185">Reference proteome</keyword>
<dbReference type="GO" id="GO:0004853">
    <property type="term" value="F:uroporphyrinogen decarboxylase activity"/>
    <property type="evidence" value="ECO:0007669"/>
    <property type="project" value="InterPro"/>
</dbReference>
<dbReference type="OrthoDB" id="9815759at2"/>
<protein>
    <submittedName>
        <fullName evidence="2">Uroporphyrinogen decarboxylase (URO-D)</fullName>
    </submittedName>
</protein>
<dbReference type="InterPro" id="IPR052024">
    <property type="entry name" value="Methanogen_methyltrans"/>
</dbReference>
<dbReference type="EMBL" id="FQYT01000008">
    <property type="protein sequence ID" value="SHI87320.1"/>
    <property type="molecule type" value="Genomic_DNA"/>
</dbReference>
<dbReference type="STRING" id="1122934.SAMN02745691_00966"/>
<dbReference type="GO" id="GO:0006779">
    <property type="term" value="P:porphyrin-containing compound biosynthetic process"/>
    <property type="evidence" value="ECO:0007669"/>
    <property type="project" value="InterPro"/>
</dbReference>
<accession>A0A1M6EPV7</accession>
<dbReference type="SUPFAM" id="SSF51726">
    <property type="entry name" value="UROD/MetE-like"/>
    <property type="match status" value="1"/>
</dbReference>